<feature type="chain" id="PRO_5022944550" description="HEAT repeat protein" evidence="1">
    <location>
        <begin position="31"/>
        <end position="407"/>
    </location>
</feature>
<dbReference type="InterPro" id="IPR016024">
    <property type="entry name" value="ARM-type_fold"/>
</dbReference>
<evidence type="ECO:0000256" key="1">
    <source>
        <dbReference type="SAM" id="SignalP"/>
    </source>
</evidence>
<accession>A0A5C6DMA3</accession>
<gene>
    <name evidence="2" type="ORF">Poly41_34340</name>
</gene>
<name>A0A5C6DMA3_9BACT</name>
<protein>
    <recommendedName>
        <fullName evidence="4">HEAT repeat protein</fullName>
    </recommendedName>
</protein>
<dbReference type="InterPro" id="IPR011989">
    <property type="entry name" value="ARM-like"/>
</dbReference>
<dbReference type="AlphaFoldDB" id="A0A5C6DMA3"/>
<keyword evidence="3" id="KW-1185">Reference proteome</keyword>
<feature type="signal peptide" evidence="1">
    <location>
        <begin position="1"/>
        <end position="30"/>
    </location>
</feature>
<organism evidence="2 3">
    <name type="scientific">Novipirellula artificiosorum</name>
    <dbReference type="NCBI Taxonomy" id="2528016"/>
    <lineage>
        <taxon>Bacteria</taxon>
        <taxon>Pseudomonadati</taxon>
        <taxon>Planctomycetota</taxon>
        <taxon>Planctomycetia</taxon>
        <taxon>Pirellulales</taxon>
        <taxon>Pirellulaceae</taxon>
        <taxon>Novipirellula</taxon>
    </lineage>
</organism>
<evidence type="ECO:0000313" key="3">
    <source>
        <dbReference type="Proteomes" id="UP000319143"/>
    </source>
</evidence>
<proteinExistence type="predicted"/>
<dbReference type="EMBL" id="SJPV01000005">
    <property type="protein sequence ID" value="TWU37305.1"/>
    <property type="molecule type" value="Genomic_DNA"/>
</dbReference>
<evidence type="ECO:0000313" key="2">
    <source>
        <dbReference type="EMBL" id="TWU37305.1"/>
    </source>
</evidence>
<comment type="caution">
    <text evidence="2">The sequence shown here is derived from an EMBL/GenBank/DDBJ whole genome shotgun (WGS) entry which is preliminary data.</text>
</comment>
<evidence type="ECO:0008006" key="4">
    <source>
        <dbReference type="Google" id="ProtNLM"/>
    </source>
</evidence>
<sequence precursor="true">MRNPNRSTPCRLARFAALFLFFPSTLSVMADTIELRSGGHVSGQVRRFEEKKIDIVDVDDDIRIAFPTSRVRRVVSSDKLSEYRQKAAEAGEDAEEHYQLAIWCLRNISDSPETYKRFHMQMAIRFDPEHSNARASLDYVKENNRWIRYSDLQRSRGMISVARKWMLPEAAAIEKLKDSTNIDAKQWIREIDRLLRMVLRKNTKSAEAFEALKAIEDPLAAAAIGDQLIKGNHDRGLKLLWIELLGRFQTTTAVKALVHAGLQENDDVVREAALEQLQNFGSASAVASYARMLRSNRKSDVTRALRSLSFFPDIELAPLYINALVTKHSLTRQVGGGTSAGFGDTGGGGFSAGSTTQTFTDYQENPGALTLLKMVEPGADFGYDKQAWREYFAAKRGSYSGDLRRDP</sequence>
<dbReference type="Gene3D" id="1.25.10.10">
    <property type="entry name" value="Leucine-rich Repeat Variant"/>
    <property type="match status" value="1"/>
</dbReference>
<dbReference type="Proteomes" id="UP000319143">
    <property type="component" value="Unassembled WGS sequence"/>
</dbReference>
<dbReference type="SUPFAM" id="SSF48371">
    <property type="entry name" value="ARM repeat"/>
    <property type="match status" value="1"/>
</dbReference>
<reference evidence="2 3" key="1">
    <citation type="submission" date="2019-02" db="EMBL/GenBank/DDBJ databases">
        <title>Deep-cultivation of Planctomycetes and their phenomic and genomic characterization uncovers novel biology.</title>
        <authorList>
            <person name="Wiegand S."/>
            <person name="Jogler M."/>
            <person name="Boedeker C."/>
            <person name="Pinto D."/>
            <person name="Vollmers J."/>
            <person name="Rivas-Marin E."/>
            <person name="Kohn T."/>
            <person name="Peeters S.H."/>
            <person name="Heuer A."/>
            <person name="Rast P."/>
            <person name="Oberbeckmann S."/>
            <person name="Bunk B."/>
            <person name="Jeske O."/>
            <person name="Meyerdierks A."/>
            <person name="Storesund J.E."/>
            <person name="Kallscheuer N."/>
            <person name="Luecker S."/>
            <person name="Lage O.M."/>
            <person name="Pohl T."/>
            <person name="Merkel B.J."/>
            <person name="Hornburger P."/>
            <person name="Mueller R.-W."/>
            <person name="Bruemmer F."/>
            <person name="Labrenz M."/>
            <person name="Spormann A.M."/>
            <person name="Op Den Camp H."/>
            <person name="Overmann J."/>
            <person name="Amann R."/>
            <person name="Jetten M.S.M."/>
            <person name="Mascher T."/>
            <person name="Medema M.H."/>
            <person name="Devos D.P."/>
            <person name="Kaster A.-K."/>
            <person name="Ovreas L."/>
            <person name="Rohde M."/>
            <person name="Galperin M.Y."/>
            <person name="Jogler C."/>
        </authorList>
    </citation>
    <scope>NUCLEOTIDE SEQUENCE [LARGE SCALE GENOMIC DNA]</scope>
    <source>
        <strain evidence="2 3">Poly41</strain>
    </source>
</reference>
<keyword evidence="1" id="KW-0732">Signal</keyword>